<reference evidence="1" key="1">
    <citation type="submission" date="2020-03" db="EMBL/GenBank/DDBJ databases">
        <title>The deep terrestrial virosphere.</title>
        <authorList>
            <person name="Holmfeldt K."/>
            <person name="Nilsson E."/>
            <person name="Simone D."/>
            <person name="Lopez-Fernandez M."/>
            <person name="Wu X."/>
            <person name="de Brujin I."/>
            <person name="Lundin D."/>
            <person name="Andersson A."/>
            <person name="Bertilsson S."/>
            <person name="Dopson M."/>
        </authorList>
    </citation>
    <scope>NUCLEOTIDE SEQUENCE</scope>
    <source>
        <strain evidence="3">MM415A00170</strain>
        <strain evidence="2">MM415B00642</strain>
        <strain evidence="1">TM448A00430</strain>
        <strain evidence="4">TM448B00346</strain>
    </source>
</reference>
<sequence>MIVMCEKAKGCGYPDCSHIKEHEKLPGCDRGWTCGKAWRTVCIPIPVGSEKFYTCYVEGTDGGKGYKHAKPEEAKHEATRLAKETGKKVYVMRAISYCEVTDNPVKWTEI</sequence>
<accession>A0A6H1ZGZ5</accession>
<evidence type="ECO:0000313" key="4">
    <source>
        <dbReference type="EMBL" id="QJH95105.1"/>
    </source>
</evidence>
<dbReference type="AlphaFoldDB" id="A0A6H1ZGZ5"/>
<proteinExistence type="predicted"/>
<evidence type="ECO:0000313" key="2">
    <source>
        <dbReference type="EMBL" id="QJA63259.1"/>
    </source>
</evidence>
<dbReference type="EMBL" id="MT144613">
    <property type="protein sequence ID" value="QJH95105.1"/>
    <property type="molecule type" value="Genomic_DNA"/>
</dbReference>
<name>A0A6H1ZGZ5_9ZZZZ</name>
<evidence type="ECO:0000313" key="1">
    <source>
        <dbReference type="EMBL" id="QJA46470.1"/>
    </source>
</evidence>
<dbReference type="EMBL" id="MT141493">
    <property type="protein sequence ID" value="QJA63259.1"/>
    <property type="molecule type" value="Genomic_DNA"/>
</dbReference>
<gene>
    <name evidence="3" type="ORF">MM415A00170_0030</name>
    <name evidence="2" type="ORF">MM415B00642_0028</name>
    <name evidence="1" type="ORF">TM448A00430_0027</name>
    <name evidence="4" type="ORF">TM448B00346_0003</name>
</gene>
<organism evidence="1">
    <name type="scientific">viral metagenome</name>
    <dbReference type="NCBI Taxonomy" id="1070528"/>
    <lineage>
        <taxon>unclassified sequences</taxon>
        <taxon>metagenomes</taxon>
        <taxon>organismal metagenomes</taxon>
    </lineage>
</organism>
<evidence type="ECO:0000313" key="3">
    <source>
        <dbReference type="EMBL" id="QJA84766.1"/>
    </source>
</evidence>
<dbReference type="EMBL" id="MT144011">
    <property type="protein sequence ID" value="QJA46470.1"/>
    <property type="molecule type" value="Genomic_DNA"/>
</dbReference>
<protein>
    <submittedName>
        <fullName evidence="1">Uncharacterized protein</fullName>
    </submittedName>
</protein>
<dbReference type="EMBL" id="MT142534">
    <property type="protein sequence ID" value="QJA84766.1"/>
    <property type="molecule type" value="Genomic_DNA"/>
</dbReference>